<accession>A0ABY5P5E2</accession>
<evidence type="ECO:0000313" key="1">
    <source>
        <dbReference type="EMBL" id="UUX33962.1"/>
    </source>
</evidence>
<gene>
    <name evidence="1" type="ORF">NRE15_13930</name>
</gene>
<dbReference type="SUPFAM" id="SSF160527">
    <property type="entry name" value="V-type ATPase subunit E-like"/>
    <property type="match status" value="1"/>
</dbReference>
<keyword evidence="2" id="KW-1185">Reference proteome</keyword>
<evidence type="ECO:0008006" key="3">
    <source>
        <dbReference type="Google" id="ProtNLM"/>
    </source>
</evidence>
<organism evidence="1 2">
    <name type="scientific">Fundicoccus culcitae</name>
    <dbReference type="NCBI Taxonomy" id="2969821"/>
    <lineage>
        <taxon>Bacteria</taxon>
        <taxon>Bacillati</taxon>
        <taxon>Bacillota</taxon>
        <taxon>Bacilli</taxon>
        <taxon>Lactobacillales</taxon>
        <taxon>Aerococcaceae</taxon>
        <taxon>Fundicoccus</taxon>
    </lineage>
</organism>
<dbReference type="EMBL" id="CP102453">
    <property type="protein sequence ID" value="UUX33962.1"/>
    <property type="molecule type" value="Genomic_DNA"/>
</dbReference>
<name>A0ABY5P5E2_9LACT</name>
<sequence length="194" mass="23068">MSELSRLEESVIRQAHKKGQLKLEQAEAEAQKQFKKDQREFNDEFAYEEELALEALKHKYEHQIQQVENRRRQSSLIGKQKLIIGMFDQAVEEMNQWPKETHLKFINQVLELYHDNYLRIQFGEYTLKHLEDQDLETLKKDFNKIKINSHPIDKQGGFIISIGRVDYNYIYAKLVEATRHDLSAEIAKRVFSET</sequence>
<evidence type="ECO:0000313" key="2">
    <source>
        <dbReference type="Proteomes" id="UP001315967"/>
    </source>
</evidence>
<dbReference type="Proteomes" id="UP001315967">
    <property type="component" value="Chromosome"/>
</dbReference>
<protein>
    <recommendedName>
        <fullName evidence="3">V-type proton ATPase subunit E</fullName>
    </recommendedName>
</protein>
<dbReference type="RefSeq" id="WP_313793464.1">
    <property type="nucleotide sequence ID" value="NZ_CP102453.1"/>
</dbReference>
<proteinExistence type="predicted"/>
<reference evidence="1 2" key="1">
    <citation type="submission" date="2022-08" db="EMBL/GenBank/DDBJ databases">
        <title>Aerococcaceae sp. nov isolated from spoiled eye mask.</title>
        <authorList>
            <person name="Zhou G."/>
            <person name="Xie X.-B."/>
            <person name="Shi Q.-S."/>
            <person name="Wang Y.-S."/>
            <person name="Wen X."/>
            <person name="Peng H."/>
            <person name="Yang X.-J."/>
            <person name="Tao H.-B."/>
            <person name="Huang X.-M."/>
        </authorList>
    </citation>
    <scope>NUCLEOTIDE SEQUENCE [LARGE SCALE GENOMIC DNA]</scope>
    <source>
        <strain evidence="2">DM20194951</strain>
    </source>
</reference>